<dbReference type="Gene3D" id="2.60.120.1350">
    <property type="entry name" value="Protein of unknown function DUF4465"/>
    <property type="match status" value="1"/>
</dbReference>
<reference evidence="1 2" key="1">
    <citation type="submission" date="2019-03" db="EMBL/GenBank/DDBJ databases">
        <title>Genomic Encyclopedia of Archaeal and Bacterial Type Strains, Phase II (KMG-II): from individual species to whole genera.</title>
        <authorList>
            <person name="Goeker M."/>
        </authorList>
    </citation>
    <scope>NUCLEOTIDE SEQUENCE [LARGE SCALE GENOMIC DNA]</scope>
    <source>
        <strain evidence="1 2">DSM 28353</strain>
    </source>
</reference>
<keyword evidence="2" id="KW-1185">Reference proteome</keyword>
<dbReference type="AlphaFoldDB" id="A0A4R6W865"/>
<dbReference type="Proteomes" id="UP000295292">
    <property type="component" value="Unassembled WGS sequence"/>
</dbReference>
<accession>A0A4R6W865</accession>
<dbReference type="InterPro" id="IPR027828">
    <property type="entry name" value="DUF4465"/>
</dbReference>
<protein>
    <submittedName>
        <fullName evidence="1">Uncharacterized protein DUF4465</fullName>
    </submittedName>
</protein>
<gene>
    <name evidence="1" type="ORF">CLV99_4504</name>
</gene>
<dbReference type="RefSeq" id="WP_162850184.1">
    <property type="nucleotide sequence ID" value="NZ_SNYV01000019.1"/>
</dbReference>
<evidence type="ECO:0000313" key="2">
    <source>
        <dbReference type="Proteomes" id="UP000295292"/>
    </source>
</evidence>
<sequence length="343" mass="37759">MTKTTYFLLGLSLFLGSCSKETKDSLTPYPEDITFNELEMDRFSFKFIEGAQSGSDKAGFVSFSGKRLPSGDFEGFALSNKNYRSFPWSLSYTFGKPTLAGQERQTAIDSTLFSVFTNVPNRTENYLVGNAGSGKAVINIKTPSEVEHILVANTTYGYLQTFYGSTYSGTLNKVTQAYESTGTKVRNPLIPNTATTMYGVFYLPQVQGSDLIRLDGYVTLEKEKAGNTAKKAALDAGKTAEEAQGAYDKAYADRKLGQVKLIIEGYSGGNKVGEVTHFLAVRAGVNPDNPTHSYTQNNWVAVGLRNLGKVDQLRFKMDGDYRDAQGKLLTPQYFCLDGIRLKK</sequence>
<dbReference type="PROSITE" id="PS51257">
    <property type="entry name" value="PROKAR_LIPOPROTEIN"/>
    <property type="match status" value="1"/>
</dbReference>
<evidence type="ECO:0000313" key="1">
    <source>
        <dbReference type="EMBL" id="TDQ73452.1"/>
    </source>
</evidence>
<name>A0A4R6W865_9SPHI</name>
<organism evidence="1 2">
    <name type="scientific">Sphingobacterium yanglingense</name>
    <dbReference type="NCBI Taxonomy" id="1437280"/>
    <lineage>
        <taxon>Bacteria</taxon>
        <taxon>Pseudomonadati</taxon>
        <taxon>Bacteroidota</taxon>
        <taxon>Sphingobacteriia</taxon>
        <taxon>Sphingobacteriales</taxon>
        <taxon>Sphingobacteriaceae</taxon>
        <taxon>Sphingobacterium</taxon>
    </lineage>
</organism>
<dbReference type="Pfam" id="PF14717">
    <property type="entry name" value="DUF4465"/>
    <property type="match status" value="1"/>
</dbReference>
<dbReference type="EMBL" id="SNYV01000019">
    <property type="protein sequence ID" value="TDQ73452.1"/>
    <property type="molecule type" value="Genomic_DNA"/>
</dbReference>
<comment type="caution">
    <text evidence="1">The sequence shown here is derived from an EMBL/GenBank/DDBJ whole genome shotgun (WGS) entry which is preliminary data.</text>
</comment>
<proteinExistence type="predicted"/>